<organism evidence="9 10">
    <name type="scientific">Atopococcus tabaci</name>
    <dbReference type="NCBI Taxonomy" id="269774"/>
    <lineage>
        <taxon>Bacteria</taxon>
        <taxon>Bacillati</taxon>
        <taxon>Bacillota</taxon>
        <taxon>Bacilli</taxon>
        <taxon>Lactobacillales</taxon>
        <taxon>Carnobacteriaceae</taxon>
        <taxon>Atopococcus</taxon>
    </lineage>
</organism>
<dbReference type="GO" id="GO:0008652">
    <property type="term" value="P:amino acid biosynthetic process"/>
    <property type="evidence" value="ECO:0007669"/>
    <property type="project" value="UniProtKB-KW"/>
</dbReference>
<dbReference type="AlphaFoldDB" id="A0AA43UCV4"/>
<feature type="binding site" evidence="7">
    <location>
        <position position="170"/>
    </location>
    <ligand>
        <name>phosphoenolpyruvate</name>
        <dbReference type="ChEBI" id="CHEBI:58702"/>
    </ligand>
</feature>
<dbReference type="PANTHER" id="PTHR21090">
    <property type="entry name" value="AROM/DEHYDROQUINATE SYNTHASE"/>
    <property type="match status" value="1"/>
</dbReference>
<dbReference type="InterPro" id="IPR001986">
    <property type="entry name" value="Enolpyruvate_Tfrase_dom"/>
</dbReference>
<name>A0AA43UCV4_9LACT</name>
<feature type="domain" description="Enolpyruvate transferase" evidence="8">
    <location>
        <begin position="8"/>
        <end position="420"/>
    </location>
</feature>
<feature type="binding site" evidence="7">
    <location>
        <position position="96"/>
    </location>
    <ligand>
        <name>phosphoenolpyruvate</name>
        <dbReference type="ChEBI" id="CHEBI:58702"/>
    </ligand>
</feature>
<dbReference type="GO" id="GO:0009073">
    <property type="term" value="P:aromatic amino acid family biosynthetic process"/>
    <property type="evidence" value="ECO:0007669"/>
    <property type="project" value="UniProtKB-KW"/>
</dbReference>
<feature type="binding site" evidence="7">
    <location>
        <position position="124"/>
    </location>
    <ligand>
        <name>phosphoenolpyruvate</name>
        <dbReference type="ChEBI" id="CHEBI:58702"/>
    </ligand>
</feature>
<evidence type="ECO:0000313" key="10">
    <source>
        <dbReference type="Proteomes" id="UP001171751"/>
    </source>
</evidence>
<comment type="pathway">
    <text evidence="1 7">Metabolic intermediate biosynthesis; chorismate biosynthesis; chorismate from D-erythrose 4-phosphate and phosphoenolpyruvate: step 6/7.</text>
</comment>
<dbReference type="Pfam" id="PF00275">
    <property type="entry name" value="EPSP_synthase"/>
    <property type="match status" value="1"/>
</dbReference>
<evidence type="ECO:0000256" key="6">
    <source>
        <dbReference type="ARBA" id="ARBA00044633"/>
    </source>
</evidence>
<dbReference type="GO" id="GO:0005737">
    <property type="term" value="C:cytoplasm"/>
    <property type="evidence" value="ECO:0007669"/>
    <property type="project" value="UniProtKB-SubCell"/>
</dbReference>
<dbReference type="NCBIfam" id="TIGR01356">
    <property type="entry name" value="aroA"/>
    <property type="match status" value="1"/>
</dbReference>
<dbReference type="GO" id="GO:0009423">
    <property type="term" value="P:chorismate biosynthetic process"/>
    <property type="evidence" value="ECO:0007669"/>
    <property type="project" value="UniProtKB-UniRule"/>
</dbReference>
<feature type="binding site" evidence="7">
    <location>
        <position position="170"/>
    </location>
    <ligand>
        <name>3-phosphoshikimate</name>
        <dbReference type="ChEBI" id="CHEBI:145989"/>
    </ligand>
</feature>
<feature type="binding site" evidence="7">
    <location>
        <position position="21"/>
    </location>
    <ligand>
        <name>phosphoenolpyruvate</name>
        <dbReference type="ChEBI" id="CHEBI:58702"/>
    </ligand>
</feature>
<dbReference type="HAMAP" id="MF_00210">
    <property type="entry name" value="EPSP_synth"/>
    <property type="match status" value="1"/>
</dbReference>
<feature type="binding site" evidence="7">
    <location>
        <position position="343"/>
    </location>
    <ligand>
        <name>phosphoenolpyruvate</name>
        <dbReference type="ChEBI" id="CHEBI:58702"/>
    </ligand>
</feature>
<keyword evidence="3 7" id="KW-0028">Amino-acid biosynthesis</keyword>
<dbReference type="EC" id="2.5.1.19" evidence="7"/>
<evidence type="ECO:0000256" key="7">
    <source>
        <dbReference type="HAMAP-Rule" id="MF_00210"/>
    </source>
</evidence>
<dbReference type="Gene3D" id="3.65.10.10">
    <property type="entry name" value="Enolpyruvate transferase domain"/>
    <property type="match status" value="2"/>
</dbReference>
<comment type="function">
    <text evidence="7">Catalyzes the transfer of the enolpyruvyl moiety of phosphoenolpyruvate (PEP) to the 5-hydroxyl of shikimate-3-phosphate (S3P) to produce enolpyruvyl shikimate-3-phosphate and inorganic phosphate.</text>
</comment>
<keyword evidence="4 7" id="KW-0808">Transferase</keyword>
<comment type="catalytic activity">
    <reaction evidence="6">
        <text>3-phosphoshikimate + phosphoenolpyruvate = 5-O-(1-carboxyvinyl)-3-phosphoshikimate + phosphate</text>
        <dbReference type="Rhea" id="RHEA:21256"/>
        <dbReference type="ChEBI" id="CHEBI:43474"/>
        <dbReference type="ChEBI" id="CHEBI:57701"/>
        <dbReference type="ChEBI" id="CHEBI:58702"/>
        <dbReference type="ChEBI" id="CHEBI:145989"/>
        <dbReference type="EC" id="2.5.1.19"/>
    </reaction>
    <physiologicalReaction direction="left-to-right" evidence="6">
        <dbReference type="Rhea" id="RHEA:21257"/>
    </physiologicalReaction>
</comment>
<dbReference type="InterPro" id="IPR013792">
    <property type="entry name" value="RNA3'P_cycl/enolpyr_Trfase_a/b"/>
</dbReference>
<comment type="caution">
    <text evidence="7">Lacks conserved residue(s) required for the propagation of feature annotation.</text>
</comment>
<keyword evidence="5 7" id="KW-0057">Aromatic amino acid biosynthesis</keyword>
<evidence type="ECO:0000256" key="2">
    <source>
        <dbReference type="ARBA" id="ARBA00009948"/>
    </source>
</evidence>
<proteinExistence type="inferred from homology"/>
<feature type="binding site" evidence="7">
    <location>
        <position position="168"/>
    </location>
    <ligand>
        <name>3-phosphoshikimate</name>
        <dbReference type="ChEBI" id="CHEBI:145989"/>
    </ligand>
</feature>
<feature type="binding site" evidence="7">
    <location>
        <position position="21"/>
    </location>
    <ligand>
        <name>3-phosphoshikimate</name>
        <dbReference type="ChEBI" id="CHEBI:145989"/>
    </ligand>
</feature>
<feature type="binding site" evidence="7">
    <location>
        <position position="386"/>
    </location>
    <ligand>
        <name>phosphoenolpyruvate</name>
        <dbReference type="ChEBI" id="CHEBI:58702"/>
    </ligand>
</feature>
<dbReference type="GO" id="GO:0003866">
    <property type="term" value="F:3-phosphoshikimate 1-carboxyvinyltransferase activity"/>
    <property type="evidence" value="ECO:0007669"/>
    <property type="project" value="UniProtKB-UniRule"/>
</dbReference>
<feature type="binding site" evidence="7">
    <location>
        <position position="169"/>
    </location>
    <ligand>
        <name>3-phosphoshikimate</name>
        <dbReference type="ChEBI" id="CHEBI:145989"/>
    </ligand>
</feature>
<gene>
    <name evidence="7 9" type="primary">aroA</name>
    <name evidence="9" type="ORF">Q4F26_04775</name>
</gene>
<evidence type="ECO:0000256" key="5">
    <source>
        <dbReference type="ARBA" id="ARBA00023141"/>
    </source>
</evidence>
<comment type="subcellular location">
    <subcellularLocation>
        <location evidence="7">Cytoplasm</location>
    </subcellularLocation>
</comment>
<dbReference type="PANTHER" id="PTHR21090:SF5">
    <property type="entry name" value="PENTAFUNCTIONAL AROM POLYPEPTIDE"/>
    <property type="match status" value="1"/>
</dbReference>
<feature type="binding site" evidence="7">
    <location>
        <position position="22"/>
    </location>
    <ligand>
        <name>3-phosphoshikimate</name>
        <dbReference type="ChEBI" id="CHEBI:145989"/>
    </ligand>
</feature>
<feature type="binding site" evidence="7">
    <location>
        <position position="196"/>
    </location>
    <ligand>
        <name>3-phosphoshikimate</name>
        <dbReference type="ChEBI" id="CHEBI:145989"/>
    </ligand>
</feature>
<dbReference type="CDD" id="cd01556">
    <property type="entry name" value="EPSP_synthase"/>
    <property type="match status" value="1"/>
</dbReference>
<evidence type="ECO:0000313" key="9">
    <source>
        <dbReference type="EMBL" id="MDO5457642.1"/>
    </source>
</evidence>
<dbReference type="InterPro" id="IPR006264">
    <property type="entry name" value="EPSP_synthase"/>
</dbReference>
<comment type="similarity">
    <text evidence="2 7">Belongs to the EPSP synthase family.</text>
</comment>
<comment type="subunit">
    <text evidence="7">Monomer.</text>
</comment>
<feature type="active site" description="Proton acceptor" evidence="7">
    <location>
        <position position="312"/>
    </location>
</feature>
<dbReference type="SUPFAM" id="SSF55205">
    <property type="entry name" value="EPT/RTPC-like"/>
    <property type="match status" value="1"/>
</dbReference>
<protein>
    <recommendedName>
        <fullName evidence="7">3-phosphoshikimate 1-carboxyvinyltransferase</fullName>
        <ecNumber evidence="7">2.5.1.19</ecNumber>
    </recommendedName>
    <alternativeName>
        <fullName evidence="7">5-enolpyruvylshikimate-3-phosphate synthase</fullName>
        <shortName evidence="7">EPSP synthase</shortName>
        <shortName evidence="7">EPSPS</shortName>
    </alternativeName>
</protein>
<dbReference type="EMBL" id="JAUNQW010000019">
    <property type="protein sequence ID" value="MDO5457642.1"/>
    <property type="molecule type" value="Genomic_DNA"/>
</dbReference>
<reference evidence="9" key="1">
    <citation type="submission" date="2023-07" db="EMBL/GenBank/DDBJ databases">
        <title>Between Cages and Wild: Unraveling the Impact of Captivity on Animal Microbiomes and Antimicrobial Resistance.</title>
        <authorList>
            <person name="Schmartz G.P."/>
            <person name="Rehner J."/>
            <person name="Schuff M.J."/>
            <person name="Becker S.L."/>
            <person name="Kravczyk M."/>
            <person name="Gurevich A."/>
            <person name="Francke R."/>
            <person name="Mueller R."/>
            <person name="Keller V."/>
            <person name="Keller A."/>
        </authorList>
    </citation>
    <scope>NUCLEOTIDE SEQUENCE</scope>
    <source>
        <strain evidence="9">S39M_St_73</strain>
    </source>
</reference>
<keyword evidence="7" id="KW-0963">Cytoplasm</keyword>
<dbReference type="InterPro" id="IPR036968">
    <property type="entry name" value="Enolpyruvate_Tfrase_sf"/>
</dbReference>
<evidence type="ECO:0000256" key="4">
    <source>
        <dbReference type="ARBA" id="ARBA00022679"/>
    </source>
</evidence>
<accession>A0AA43UCV4</accession>
<dbReference type="Proteomes" id="UP001171751">
    <property type="component" value="Unassembled WGS sequence"/>
</dbReference>
<evidence type="ECO:0000256" key="1">
    <source>
        <dbReference type="ARBA" id="ARBA00004811"/>
    </source>
</evidence>
<evidence type="ECO:0000256" key="3">
    <source>
        <dbReference type="ARBA" id="ARBA00022605"/>
    </source>
</evidence>
<feature type="binding site" evidence="7">
    <location>
        <position position="339"/>
    </location>
    <ligand>
        <name>3-phosphoshikimate</name>
        <dbReference type="ChEBI" id="CHEBI:145989"/>
    </ligand>
</feature>
<dbReference type="PIRSF" id="PIRSF000505">
    <property type="entry name" value="EPSPS"/>
    <property type="match status" value="1"/>
</dbReference>
<keyword evidence="10" id="KW-1185">Reference proteome</keyword>
<sequence>MTDLRLSPAKLRGQITLPPSKSMAHRAIIAACLSQGQSIIKNVQMSDDITATIAGMESFGAEVIKEETKSNFCLTIQGIEAPGNQTDRRIDANESGSTLRFLIPLSSLFEGSSNFVGRGQLGVRPLDIYENIYRKQGLRYDATPPPVLDLTVEGKLNAGSYEMPGDVSSQFITGLLYTLPLLAGDSSINITSPLESVGYLDLTLAMLAKFGIQVDWNPKKQVILVPGNQKFQAQNYTVEGDYSQSAFFLGAAALGNPVKSHGLNLESQQGDKAILDILEQLGAPVKQVDDSLTIENPQLKGGGVIDGSQCPDIIPMVALVAALSPGYTEIINLHRLRIKECDRLQASRDELAALGADIEIEGDSLQIQGVESLKGGAQVWSHKDHRMAMMLAIASTVCQDDIILTDSECVAKSYPNFWEEFERLGGVTHEWRLGE</sequence>
<feature type="binding site" evidence="7">
    <location>
        <position position="26"/>
    </location>
    <ligand>
        <name>3-phosphoshikimate</name>
        <dbReference type="ChEBI" id="CHEBI:145989"/>
    </ligand>
</feature>
<evidence type="ECO:0000259" key="8">
    <source>
        <dbReference type="Pfam" id="PF00275"/>
    </source>
</evidence>
<feature type="binding site" evidence="7">
    <location>
        <position position="312"/>
    </location>
    <ligand>
        <name>3-phosphoshikimate</name>
        <dbReference type="ChEBI" id="CHEBI:145989"/>
    </ligand>
</feature>
<comment type="caution">
    <text evidence="9">The sequence shown here is derived from an EMBL/GenBank/DDBJ whole genome shotgun (WGS) entry which is preliminary data.</text>
</comment>
<feature type="binding site" evidence="7">
    <location>
        <position position="412"/>
    </location>
    <ligand>
        <name>phosphoenolpyruvate</name>
        <dbReference type="ChEBI" id="CHEBI:58702"/>
    </ligand>
</feature>